<organism evidence="1 2">
    <name type="scientific">Clostridium cibarium</name>
    <dbReference type="NCBI Taxonomy" id="2762247"/>
    <lineage>
        <taxon>Bacteria</taxon>
        <taxon>Bacillati</taxon>
        <taxon>Bacillota</taxon>
        <taxon>Clostridia</taxon>
        <taxon>Eubacteriales</taxon>
        <taxon>Clostridiaceae</taxon>
        <taxon>Clostridium</taxon>
    </lineage>
</organism>
<dbReference type="EMBL" id="JACSRA010000018">
    <property type="protein sequence ID" value="MBD7912076.1"/>
    <property type="molecule type" value="Genomic_DNA"/>
</dbReference>
<name>A0ABR8PV93_9CLOT</name>
<accession>A0ABR8PV93</accession>
<comment type="caution">
    <text evidence="1">The sequence shown here is derived from an EMBL/GenBank/DDBJ whole genome shotgun (WGS) entry which is preliminary data.</text>
</comment>
<sequence>MIEILIEKYNEENNIIFIEKEGKNIWGIMSMMQFEDDMEYFGIEIMFKEFNGRKGYVFSKNIDKELVYLETKRFIEEHDLENRKCF</sequence>
<gene>
    <name evidence="1" type="ORF">H9661_11970</name>
</gene>
<evidence type="ECO:0000313" key="1">
    <source>
        <dbReference type="EMBL" id="MBD7912076.1"/>
    </source>
</evidence>
<keyword evidence="2" id="KW-1185">Reference proteome</keyword>
<protein>
    <submittedName>
        <fullName evidence="1">Uncharacterized protein</fullName>
    </submittedName>
</protein>
<dbReference type="Proteomes" id="UP000627781">
    <property type="component" value="Unassembled WGS sequence"/>
</dbReference>
<proteinExistence type="predicted"/>
<reference evidence="1 2" key="1">
    <citation type="submission" date="2020-08" db="EMBL/GenBank/DDBJ databases">
        <title>A Genomic Blueprint of the Chicken Gut Microbiome.</title>
        <authorList>
            <person name="Gilroy R."/>
            <person name="Ravi A."/>
            <person name="Getino M."/>
            <person name="Pursley I."/>
            <person name="Horton D.L."/>
            <person name="Alikhan N.-F."/>
            <person name="Baker D."/>
            <person name="Gharbi K."/>
            <person name="Hall N."/>
            <person name="Watson M."/>
            <person name="Adriaenssens E.M."/>
            <person name="Foster-Nyarko E."/>
            <person name="Jarju S."/>
            <person name="Secka A."/>
            <person name="Antonio M."/>
            <person name="Oren A."/>
            <person name="Chaudhuri R."/>
            <person name="La Ragione R.M."/>
            <person name="Hildebrand F."/>
            <person name="Pallen M.J."/>
        </authorList>
    </citation>
    <scope>NUCLEOTIDE SEQUENCE [LARGE SCALE GENOMIC DNA]</scope>
    <source>
        <strain evidence="1 2">Sa3CVN1</strain>
    </source>
</reference>
<evidence type="ECO:0000313" key="2">
    <source>
        <dbReference type="Proteomes" id="UP000627781"/>
    </source>
</evidence>
<dbReference type="RefSeq" id="WP_191768986.1">
    <property type="nucleotide sequence ID" value="NZ_JACSRA010000018.1"/>
</dbReference>